<reference evidence="11" key="1">
    <citation type="book" date="2010" name="EXTREMOPHILES" publisher="0:0-0">
        <title>Complete genome sequences of ten hyperthermophilic archaea reveal their metabolic capabilities and possible ecological roles.</title>
        <editorList>
            <person name="?"/>
        </editorList>
        <authorList>
            <person name="Ravin N.V."/>
            <person name="Mardanov A.V."/>
            <person name="Bonch-Osmolovskaya E.A."/>
            <person name="Skryabin K.G."/>
        </authorList>
    </citation>
    <scope>NUCLEOTIDE SEQUENCE [LARGE SCALE GENOMIC DNA]</scope>
    <source>
        <strain evidence="11">1505</strain>
    </source>
</reference>
<dbReference type="InterPro" id="IPR036503">
    <property type="entry name" value="Ald_Fedxn_OxRdtase_N_sf"/>
</dbReference>
<dbReference type="InterPro" id="IPR051919">
    <property type="entry name" value="W-dependent_AOR"/>
</dbReference>
<evidence type="ECO:0000256" key="4">
    <source>
        <dbReference type="ARBA" id="ARBA00022723"/>
    </source>
</evidence>
<evidence type="ECO:0000256" key="7">
    <source>
        <dbReference type="ARBA" id="ARBA00023014"/>
    </source>
</evidence>
<comment type="similarity">
    <text evidence="2">Belongs to the AOR/FOR family.</text>
</comment>
<dbReference type="GO" id="GO:0009055">
    <property type="term" value="F:electron transfer activity"/>
    <property type="evidence" value="ECO:0007669"/>
    <property type="project" value="InterPro"/>
</dbReference>
<evidence type="ECO:0000256" key="6">
    <source>
        <dbReference type="ARBA" id="ARBA00023004"/>
    </source>
</evidence>
<dbReference type="Gene3D" id="3.60.9.10">
    <property type="entry name" value="Aldehyde ferredoxin oxidoreductase, N-terminal domain"/>
    <property type="match status" value="1"/>
</dbReference>
<protein>
    <submittedName>
        <fullName evidence="10">Tungsten-containing aldehyde:ferredoxin oxidoreductase</fullName>
        <ecNumber evidence="10">1.2.7.5</ecNumber>
    </submittedName>
</protein>
<dbReference type="Proteomes" id="UP000266720">
    <property type="component" value="Chromosome"/>
</dbReference>
<evidence type="ECO:0000256" key="3">
    <source>
        <dbReference type="ARBA" id="ARBA00022485"/>
    </source>
</evidence>
<evidence type="ECO:0000256" key="2">
    <source>
        <dbReference type="ARBA" id="ARBA00011032"/>
    </source>
</evidence>
<dbReference type="RefSeq" id="WP_020963343.1">
    <property type="nucleotide sequence ID" value="NZ_CP007493.1"/>
</dbReference>
<dbReference type="Pfam" id="PF02730">
    <property type="entry name" value="AFOR_N"/>
    <property type="match status" value="1"/>
</dbReference>
<dbReference type="InterPro" id="IPR013985">
    <property type="entry name" value="Ald_Fedxn_OxRdtase_dom3"/>
</dbReference>
<dbReference type="InterPro" id="IPR013983">
    <property type="entry name" value="Ald_Fedxn_OxRdtase_N"/>
</dbReference>
<feature type="domain" description="Aldehyde ferredoxin oxidoreductase N-terminal" evidence="9">
    <location>
        <begin position="6"/>
        <end position="223"/>
    </location>
</feature>
<dbReference type="SUPFAM" id="SSF48310">
    <property type="entry name" value="Aldehyde ferredoxin oxidoreductase, C-terminal domains"/>
    <property type="match status" value="1"/>
</dbReference>
<dbReference type="GO" id="GO:0051539">
    <property type="term" value="F:4 iron, 4 sulfur cluster binding"/>
    <property type="evidence" value="ECO:0007669"/>
    <property type="project" value="UniProtKB-KW"/>
</dbReference>
<dbReference type="Gene3D" id="1.10.599.10">
    <property type="entry name" value="Aldehyde Ferredoxin Oxidoreductase Protein, subunit A, domain 3"/>
    <property type="match status" value="1"/>
</dbReference>
<accession>A0A3G1A507</accession>
<dbReference type="STRING" id="697581.TCARB_0778"/>
<dbReference type="PANTHER" id="PTHR30038:SF7">
    <property type="entry name" value="TUNGSTEN-CONTAINING GLYCERALDEHYDE-3-PHOSPHATE:FERREDOXIN OXIDOREDUCTASE"/>
    <property type="match status" value="1"/>
</dbReference>
<dbReference type="GeneID" id="16574342"/>
<evidence type="ECO:0000256" key="1">
    <source>
        <dbReference type="ARBA" id="ARBA00001966"/>
    </source>
</evidence>
<evidence type="ECO:0000313" key="11">
    <source>
        <dbReference type="Proteomes" id="UP000266720"/>
    </source>
</evidence>
<dbReference type="InterPro" id="IPR036021">
    <property type="entry name" value="Tungsten_al_ferr_oxy-like_C"/>
</dbReference>
<dbReference type="PANTHER" id="PTHR30038">
    <property type="entry name" value="ALDEHYDE FERREDOXIN OXIDOREDUCTASE"/>
    <property type="match status" value="1"/>
</dbReference>
<name>A0A3G1A507_9CREN</name>
<keyword evidence="5 10" id="KW-0560">Oxidoreductase</keyword>
<dbReference type="AlphaFoldDB" id="A0A3G1A507"/>
<keyword evidence="7" id="KW-0411">Iron-sulfur</keyword>
<dbReference type="InterPro" id="IPR013984">
    <property type="entry name" value="Ald_Fedxn_OxRdtase_dom2"/>
</dbReference>
<gene>
    <name evidence="10" type="ORF">TCARB_0778</name>
</gene>
<dbReference type="GO" id="GO:0046872">
    <property type="term" value="F:metal ion binding"/>
    <property type="evidence" value="ECO:0007669"/>
    <property type="project" value="UniProtKB-KW"/>
</dbReference>
<dbReference type="SMART" id="SM00790">
    <property type="entry name" value="AFOR_N"/>
    <property type="match status" value="1"/>
</dbReference>
<keyword evidence="3" id="KW-0004">4Fe-4S</keyword>
<evidence type="ECO:0000313" key="10">
    <source>
        <dbReference type="EMBL" id="AJB41830.1"/>
    </source>
</evidence>
<comment type="cofactor">
    <cofactor evidence="1">
        <name>[4Fe-4S] cluster</name>
        <dbReference type="ChEBI" id="CHEBI:49883"/>
    </cofactor>
</comment>
<evidence type="ECO:0000256" key="5">
    <source>
        <dbReference type="ARBA" id="ARBA00023002"/>
    </source>
</evidence>
<dbReference type="KEGG" id="tcb:TCARB_0778"/>
<dbReference type="InterPro" id="IPR001203">
    <property type="entry name" value="OxRdtase_Ald_Fedxn_C"/>
</dbReference>
<evidence type="ECO:0000259" key="9">
    <source>
        <dbReference type="SMART" id="SM00790"/>
    </source>
</evidence>
<dbReference type="GeneID" id="25406209"/>
<comment type="cofactor">
    <cofactor evidence="8">
        <name>tungstopterin</name>
        <dbReference type="ChEBI" id="CHEBI:30402"/>
    </cofactor>
</comment>
<evidence type="ECO:0000256" key="8">
    <source>
        <dbReference type="ARBA" id="ARBA00049934"/>
    </source>
</evidence>
<dbReference type="EMBL" id="CP007493">
    <property type="protein sequence ID" value="AJB41830.1"/>
    <property type="molecule type" value="Genomic_DNA"/>
</dbReference>
<dbReference type="GO" id="GO:0033726">
    <property type="term" value="F:aldehyde ferredoxin oxidoreductase activity"/>
    <property type="evidence" value="ECO:0007669"/>
    <property type="project" value="UniProtKB-EC"/>
</dbReference>
<sequence length="625" mass="69446">MNIPGYNGKILEVDLSRDKDRVIELDEETAYKFIGGRGLAAYILWKELGHKWEQVDPLGPENLLLFLTGPLTGYYPGVKLAVSGKSPQTNGVVGSVVSSELAIELRAAGYDGLIVKGASKDPVYIYIEGEKVEVRSAEHLWGLRGRETFQKLFSEVWGELKRKNLAHVGLTKEPSFVYIGPAGENMVRTAAVMAKLTHAAGYGGYGAVMGSKKLKAVVAKGFGPMPPAKHPEWVKLLVREAWNRLNQNIFWKQWGTSSGGYEVANLTSSEPIRNWQEEWHDARTMGVNNYEAHWVKRYWGDYGCPSTCMKISRLIGGKYNGTVTDGPDYELQAYLGPNLGVFEPRGNIYLSSLADDLGLCGIQTGNVAGFAAELCEKGILTREEVGFDLKWGDTEAFARLLEAIAYRKGIGDILAEGVARAADKLSKLKGQDLSRYAVHVKGIGIGAHGARSGKDFPQAFTYAVGVQGGDHTSPPRLPVEKAWGEFTAAFEDSAVICSFNAVDDLPYQFLTAITGWEISSEKWFREHARRIVSLQRVLLLLGGPDLYWDPRIHDDNPPRFYEPLPSGPFKGKAVDRTELEKQKKEYFDYLGWDQYGIPRDETLKELGISELSEATRRIRNRLKLE</sequence>
<dbReference type="Pfam" id="PF01314">
    <property type="entry name" value="AFOR_C"/>
    <property type="match status" value="1"/>
</dbReference>
<keyword evidence="4" id="KW-0479">Metal-binding</keyword>
<dbReference type="SUPFAM" id="SSF56228">
    <property type="entry name" value="Aldehyde ferredoxin oxidoreductase, N-terminal domain"/>
    <property type="match status" value="1"/>
</dbReference>
<proteinExistence type="inferred from homology"/>
<organism evidence="10 11">
    <name type="scientific">Thermofilum adornatum 1505</name>
    <dbReference type="NCBI Taxonomy" id="697581"/>
    <lineage>
        <taxon>Archaea</taxon>
        <taxon>Thermoproteota</taxon>
        <taxon>Thermoprotei</taxon>
        <taxon>Thermofilales</taxon>
        <taxon>Thermofilaceae</taxon>
        <taxon>Thermofilum</taxon>
    </lineage>
</organism>
<dbReference type="EC" id="1.2.7.5" evidence="10"/>
<keyword evidence="6" id="KW-0408">Iron</keyword>
<dbReference type="Gene3D" id="1.10.569.10">
    <property type="entry name" value="Aldehyde Ferredoxin Oxidoreductase Protein, subunit A, domain 2"/>
    <property type="match status" value="1"/>
</dbReference>